<evidence type="ECO:0008006" key="4">
    <source>
        <dbReference type="Google" id="ProtNLM"/>
    </source>
</evidence>
<keyword evidence="3" id="KW-1185">Reference proteome</keyword>
<dbReference type="STRING" id="287986.DV20_03515"/>
<evidence type="ECO:0000256" key="1">
    <source>
        <dbReference type="SAM" id="MobiDB-lite"/>
    </source>
</evidence>
<reference evidence="2 3" key="1">
    <citation type="submission" date="2014-05" db="EMBL/GenBank/DDBJ databases">
        <title>Draft genome sequence of Amycolatopsis rifamycinica DSM 46095.</title>
        <authorList>
            <person name="Lal R."/>
            <person name="Saxena A."/>
            <person name="Kumari R."/>
            <person name="Mukherjee U."/>
            <person name="Singh P."/>
            <person name="Sangwan N."/>
            <person name="Mahato N.K."/>
        </authorList>
    </citation>
    <scope>NUCLEOTIDE SEQUENCE [LARGE SCALE GENOMIC DNA]</scope>
    <source>
        <strain evidence="2 3">DSM 46095</strain>
    </source>
</reference>
<dbReference type="AlphaFoldDB" id="A0A066UCG6"/>
<evidence type="ECO:0000313" key="3">
    <source>
        <dbReference type="Proteomes" id="UP000027345"/>
    </source>
</evidence>
<evidence type="ECO:0000313" key="2">
    <source>
        <dbReference type="EMBL" id="KDN23567.1"/>
    </source>
</evidence>
<dbReference type="Proteomes" id="UP000027345">
    <property type="component" value="Unassembled WGS sequence"/>
</dbReference>
<feature type="compositionally biased region" description="Low complexity" evidence="1">
    <location>
        <begin position="15"/>
        <end position="36"/>
    </location>
</feature>
<name>A0A066UCG6_9PSEU</name>
<sequence length="170" mass="17139">MAFALSACDSKVGGTPQAAETPSSSASTTKPSGATSDNPFGGMDPCKLLDQVLAGQGYAAAKRSDADAAHNCDTKKTDYGVIGLALQPGQSINDIVTTPGKAVTGDVNGRPAVQERDALGGTGSCDVSMEVKPKSRATVLVTLQTAGTEEACRVANDVSTKVEPLLPANG</sequence>
<feature type="region of interest" description="Disordered" evidence="1">
    <location>
        <begin position="1"/>
        <end position="43"/>
    </location>
</feature>
<accession>A0A066UCG6</accession>
<proteinExistence type="predicted"/>
<gene>
    <name evidence="2" type="ORF">DV20_03515</name>
</gene>
<dbReference type="Pfam" id="PF12079">
    <property type="entry name" value="DUF3558"/>
    <property type="match status" value="1"/>
</dbReference>
<comment type="caution">
    <text evidence="2">The sequence shown here is derived from an EMBL/GenBank/DDBJ whole genome shotgun (WGS) entry which is preliminary data.</text>
</comment>
<protein>
    <recommendedName>
        <fullName evidence="4">DUF3558 domain-containing protein</fullName>
    </recommendedName>
</protein>
<dbReference type="InterPro" id="IPR024520">
    <property type="entry name" value="DUF3558"/>
</dbReference>
<dbReference type="EMBL" id="JMQI01000006">
    <property type="protein sequence ID" value="KDN23567.1"/>
    <property type="molecule type" value="Genomic_DNA"/>
</dbReference>
<organism evidence="2 3">
    <name type="scientific">Amycolatopsis rifamycinica</name>
    <dbReference type="NCBI Taxonomy" id="287986"/>
    <lineage>
        <taxon>Bacteria</taxon>
        <taxon>Bacillati</taxon>
        <taxon>Actinomycetota</taxon>
        <taxon>Actinomycetes</taxon>
        <taxon>Pseudonocardiales</taxon>
        <taxon>Pseudonocardiaceae</taxon>
        <taxon>Amycolatopsis</taxon>
    </lineage>
</organism>